<evidence type="ECO:0000259" key="2">
    <source>
        <dbReference type="Pfam" id="PF13439"/>
    </source>
</evidence>
<dbReference type="SUPFAM" id="SSF53756">
    <property type="entry name" value="UDP-Glycosyltransferase/glycogen phosphorylase"/>
    <property type="match status" value="1"/>
</dbReference>
<dbReference type="InterPro" id="IPR001296">
    <property type="entry name" value="Glyco_trans_1"/>
</dbReference>
<evidence type="ECO:0000313" key="4">
    <source>
        <dbReference type="Proteomes" id="UP000249066"/>
    </source>
</evidence>
<keyword evidence="3" id="KW-0808">Transferase</keyword>
<accession>A0A2W5CBX4</accession>
<dbReference type="AlphaFoldDB" id="A0A2W5CBX4"/>
<name>A0A2W5CBX4_9SPHN</name>
<feature type="domain" description="Glycosyltransferase subfamily 4-like N-terminal" evidence="2">
    <location>
        <begin position="78"/>
        <end position="185"/>
    </location>
</feature>
<dbReference type="Gene3D" id="3.40.50.2000">
    <property type="entry name" value="Glycogen Phosphorylase B"/>
    <property type="match status" value="2"/>
</dbReference>
<sequence>MEWRRDQPTAPGIQREIRRIALIGNFPPRKCGISTFTEGVHNALKAAFPTAEIDVVAMLDKDSVYDFPAPVKATIRQDDHDAYRAAAATINAMRPDVICVQHEFGIFGGPAGAWLLDLLDALDAPVVTTLHTVLSDPNESQRRVTLGLAHRSSRLIVMSDRGARILRETYAIPAHRIAVVQHGVPDRPFADSAAFKNALGLGGRELLFTFGLLSPNKGIEHMIDAMPRIVAARPDALYLVLGATHPHLVAHEGEAYRERLIAQAAERGVSDHVRFVNRYADDETLLSYLAAADIYVTPYLHREQITSGTLSFAVSLGRPVLSTPYWHAEDLIGEGCGVLVPFADPAALADETIALLTDEKRRRAIGERAYEIGRSMVWSKLADNYMRIFRQATEKPDKVVRLRHPVPRELPGIAWGGLERLSDDCGIAQHGIFSLPDRNHGYCLDDNARALIAISEIAALRDPGAGLLRLARVYAAFVHHAWDDAKGSFRNFMGYGRDWLEDEGSEDSIGRGFWSVAKIAESRMPSDLKLWARWLTRRVLPRVATLEAPRARTLALLGLVELIAARPEDGEALALARRIGADLHAMFVAASDDEWHWFEDYLTYDNARFAEALIRVGLALDESDWIDAGLKALRWLCRTQTGIDGCFRPVGSEGFGRRRVAPAPFDQQPIEASATIDACIAALAADPGGDWAAEARRAYNWFLGANDHGISIAIAAEGDCHDGLVPEGVNLNQGAESVISFIRSTSAMHQLRAASGSEGEGELLRPEGRLGVF</sequence>
<protein>
    <submittedName>
        <fullName evidence="3">Glycosyl transferase family 1</fullName>
    </submittedName>
</protein>
<gene>
    <name evidence="3" type="ORF">DI623_01800</name>
</gene>
<dbReference type="Pfam" id="PF00534">
    <property type="entry name" value="Glycos_transf_1"/>
    <property type="match status" value="1"/>
</dbReference>
<dbReference type="InterPro" id="IPR028098">
    <property type="entry name" value="Glyco_trans_4-like_N"/>
</dbReference>
<evidence type="ECO:0000313" key="3">
    <source>
        <dbReference type="EMBL" id="PZO91848.1"/>
    </source>
</evidence>
<dbReference type="EMBL" id="QFNN01000004">
    <property type="protein sequence ID" value="PZO91848.1"/>
    <property type="molecule type" value="Genomic_DNA"/>
</dbReference>
<proteinExistence type="predicted"/>
<dbReference type="Pfam" id="PF13439">
    <property type="entry name" value="Glyco_transf_4"/>
    <property type="match status" value="1"/>
</dbReference>
<dbReference type="PANTHER" id="PTHR12526:SF572">
    <property type="entry name" value="BLL5144 PROTEIN"/>
    <property type="match status" value="1"/>
</dbReference>
<dbReference type="GO" id="GO:0016757">
    <property type="term" value="F:glycosyltransferase activity"/>
    <property type="evidence" value="ECO:0007669"/>
    <property type="project" value="InterPro"/>
</dbReference>
<feature type="domain" description="Glycosyl transferase family 1" evidence="1">
    <location>
        <begin position="199"/>
        <end position="371"/>
    </location>
</feature>
<dbReference type="Proteomes" id="UP000249066">
    <property type="component" value="Unassembled WGS sequence"/>
</dbReference>
<organism evidence="3 4">
    <name type="scientific">Sphingomonas sanxanigenens</name>
    <dbReference type="NCBI Taxonomy" id="397260"/>
    <lineage>
        <taxon>Bacteria</taxon>
        <taxon>Pseudomonadati</taxon>
        <taxon>Pseudomonadota</taxon>
        <taxon>Alphaproteobacteria</taxon>
        <taxon>Sphingomonadales</taxon>
        <taxon>Sphingomonadaceae</taxon>
        <taxon>Sphingomonas</taxon>
    </lineage>
</organism>
<dbReference type="CDD" id="cd03822">
    <property type="entry name" value="GT4_mannosyltransferase-like"/>
    <property type="match status" value="1"/>
</dbReference>
<comment type="caution">
    <text evidence="3">The sequence shown here is derived from an EMBL/GenBank/DDBJ whole genome shotgun (WGS) entry which is preliminary data.</text>
</comment>
<dbReference type="PANTHER" id="PTHR12526">
    <property type="entry name" value="GLYCOSYLTRANSFERASE"/>
    <property type="match status" value="1"/>
</dbReference>
<reference evidence="3 4" key="1">
    <citation type="submission" date="2017-08" db="EMBL/GenBank/DDBJ databases">
        <title>Infants hospitalized years apart are colonized by the same room-sourced microbial strains.</title>
        <authorList>
            <person name="Brooks B."/>
            <person name="Olm M.R."/>
            <person name="Firek B.A."/>
            <person name="Baker R."/>
            <person name="Thomas B.C."/>
            <person name="Morowitz M.J."/>
            <person name="Banfield J.F."/>
        </authorList>
    </citation>
    <scope>NUCLEOTIDE SEQUENCE [LARGE SCALE GENOMIC DNA]</scope>
    <source>
        <strain evidence="3">S2_018_000_R2_101</strain>
    </source>
</reference>
<evidence type="ECO:0000259" key="1">
    <source>
        <dbReference type="Pfam" id="PF00534"/>
    </source>
</evidence>